<evidence type="ECO:0000313" key="4">
    <source>
        <dbReference type="Proteomes" id="UP000198809"/>
    </source>
</evidence>
<reference evidence="3 4" key="1">
    <citation type="submission" date="2016-10" db="EMBL/GenBank/DDBJ databases">
        <authorList>
            <person name="de Groot N.N."/>
        </authorList>
    </citation>
    <scope>NUCLEOTIDE SEQUENCE [LARGE SCALE GENOMIC DNA]</scope>
    <source>
        <strain evidence="3 4">CGMCC 1.10238</strain>
    </source>
</reference>
<dbReference type="STRING" id="1333845.SAMN04487895_10816"/>
<dbReference type="Proteomes" id="UP000683429">
    <property type="component" value="Chromosome"/>
</dbReference>
<reference evidence="2 5" key="2">
    <citation type="submission" date="2021-06" db="EMBL/GenBank/DDBJ databases">
        <title>Whole genome sequence of Paenibacillus sophorae DSM23020 for comparative genomics.</title>
        <authorList>
            <person name="Kim M.-J."/>
            <person name="Lee G."/>
            <person name="Shin J.-H."/>
        </authorList>
    </citation>
    <scope>NUCLEOTIDE SEQUENCE [LARGE SCALE GENOMIC DNA]</scope>
    <source>
        <strain evidence="2 5">DSM 23020</strain>
    </source>
</reference>
<dbReference type="SUPFAM" id="SSF56112">
    <property type="entry name" value="Protein kinase-like (PK-like)"/>
    <property type="match status" value="1"/>
</dbReference>
<protein>
    <submittedName>
        <fullName evidence="3">Aminoglycoside 2''-phosphotransferase</fullName>
    </submittedName>
    <submittedName>
        <fullName evidence="2">Aminoglycoside phosphotransferase family protein</fullName>
    </submittedName>
</protein>
<feature type="domain" description="Aminoglycoside phosphotransferase" evidence="1">
    <location>
        <begin position="2"/>
        <end position="125"/>
    </location>
</feature>
<dbReference type="GO" id="GO:0016740">
    <property type="term" value="F:transferase activity"/>
    <property type="evidence" value="ECO:0007669"/>
    <property type="project" value="UniProtKB-KW"/>
</dbReference>
<evidence type="ECO:0000259" key="1">
    <source>
        <dbReference type="Pfam" id="PF01636"/>
    </source>
</evidence>
<name>A0A1H8Q0J5_9BACL</name>
<sequence length="188" mass="21462">MAQQLALFLSQLHSIPMNTIEENNINGFPGNGTKESFKDLYLSIKTKLFPHMKSYVIECIQNIFNPVFKNKNFLDYNPTLIHGDLAPYHIIEESNKVIGIIDFGVSGYGDPAHNVSVILDTFGEGFIKKMSKYYDEIESFIDRSRFYANVSSLRWALIGFESNDISWNLNHFFTAKDIGPYGKAFNNL</sequence>
<dbReference type="Pfam" id="PF01636">
    <property type="entry name" value="APH"/>
    <property type="match status" value="1"/>
</dbReference>
<keyword evidence="5" id="KW-1185">Reference proteome</keyword>
<accession>A0A1H8Q0J5</accession>
<dbReference type="EMBL" id="CP076607">
    <property type="protein sequence ID" value="QWU15320.1"/>
    <property type="molecule type" value="Genomic_DNA"/>
</dbReference>
<gene>
    <name evidence="2" type="ORF">KP014_26130</name>
    <name evidence="3" type="ORF">SAMN04487895_10816</name>
</gene>
<dbReference type="Gene3D" id="3.90.1200.10">
    <property type="match status" value="1"/>
</dbReference>
<dbReference type="InterPro" id="IPR011009">
    <property type="entry name" value="Kinase-like_dom_sf"/>
</dbReference>
<keyword evidence="3" id="KW-0808">Transferase</keyword>
<dbReference type="Proteomes" id="UP000198809">
    <property type="component" value="Unassembled WGS sequence"/>
</dbReference>
<dbReference type="EMBL" id="FODH01000008">
    <property type="protein sequence ID" value="SEO47596.1"/>
    <property type="molecule type" value="Genomic_DNA"/>
</dbReference>
<proteinExistence type="predicted"/>
<dbReference type="AlphaFoldDB" id="A0A1H8Q0J5"/>
<organism evidence="3 4">
    <name type="scientific">Paenibacillus sophorae</name>
    <dbReference type="NCBI Taxonomy" id="1333845"/>
    <lineage>
        <taxon>Bacteria</taxon>
        <taxon>Bacillati</taxon>
        <taxon>Bacillota</taxon>
        <taxon>Bacilli</taxon>
        <taxon>Bacillales</taxon>
        <taxon>Paenibacillaceae</taxon>
        <taxon>Paenibacillus</taxon>
    </lineage>
</organism>
<dbReference type="InterPro" id="IPR002575">
    <property type="entry name" value="Aminoglycoside_PTrfase"/>
</dbReference>
<evidence type="ECO:0000313" key="2">
    <source>
        <dbReference type="EMBL" id="QWU15320.1"/>
    </source>
</evidence>
<evidence type="ECO:0000313" key="3">
    <source>
        <dbReference type="EMBL" id="SEO47596.1"/>
    </source>
</evidence>
<evidence type="ECO:0000313" key="5">
    <source>
        <dbReference type="Proteomes" id="UP000683429"/>
    </source>
</evidence>